<comment type="caution">
    <text evidence="6">The sequence shown here is derived from an EMBL/GenBank/DDBJ whole genome shotgun (WGS) entry which is preliminary data.</text>
</comment>
<proteinExistence type="inferred from homology"/>
<feature type="region of interest" description="Disordered" evidence="4">
    <location>
        <begin position="464"/>
        <end position="493"/>
    </location>
</feature>
<name>A0A852SPM0_9MICO</name>
<gene>
    <name evidence="6" type="ORF">BJ984_001904</name>
</gene>
<dbReference type="Proteomes" id="UP000549913">
    <property type="component" value="Unassembled WGS sequence"/>
</dbReference>
<dbReference type="EC" id="3.2.1.-" evidence="6"/>
<dbReference type="SUPFAM" id="SSF81296">
    <property type="entry name" value="E set domains"/>
    <property type="match status" value="1"/>
</dbReference>
<dbReference type="SMART" id="SM00642">
    <property type="entry name" value="Aamy"/>
    <property type="match status" value="1"/>
</dbReference>
<dbReference type="Gene3D" id="3.20.20.80">
    <property type="entry name" value="Glycosidases"/>
    <property type="match status" value="1"/>
</dbReference>
<dbReference type="PANTHER" id="PTHR43002">
    <property type="entry name" value="GLYCOGEN DEBRANCHING ENZYME"/>
    <property type="match status" value="1"/>
</dbReference>
<evidence type="ECO:0000256" key="2">
    <source>
        <dbReference type="ARBA" id="ARBA00022801"/>
    </source>
</evidence>
<evidence type="ECO:0000313" key="7">
    <source>
        <dbReference type="Proteomes" id="UP000549913"/>
    </source>
</evidence>
<dbReference type="InterPro" id="IPR044505">
    <property type="entry name" value="GlgX_Isoamylase_N_E_set"/>
</dbReference>
<dbReference type="InterPro" id="IPR013783">
    <property type="entry name" value="Ig-like_fold"/>
</dbReference>
<dbReference type="InterPro" id="IPR011837">
    <property type="entry name" value="Glycogen_debranch_GlgX"/>
</dbReference>
<dbReference type="InterPro" id="IPR006047">
    <property type="entry name" value="GH13_cat_dom"/>
</dbReference>
<feature type="domain" description="Glycosyl hydrolase family 13 catalytic" evidence="5">
    <location>
        <begin position="132"/>
        <end position="566"/>
    </location>
</feature>
<dbReference type="SUPFAM" id="SSF51445">
    <property type="entry name" value="(Trans)glycosidases"/>
    <property type="match status" value="1"/>
</dbReference>
<evidence type="ECO:0000256" key="1">
    <source>
        <dbReference type="ARBA" id="ARBA00008061"/>
    </source>
</evidence>
<dbReference type="RefSeq" id="WP_179547827.1">
    <property type="nucleotide sequence ID" value="NZ_BSEW01000001.1"/>
</dbReference>
<reference evidence="6 7" key="1">
    <citation type="submission" date="2020-07" db="EMBL/GenBank/DDBJ databases">
        <title>Sequencing the genomes of 1000 actinobacteria strains.</title>
        <authorList>
            <person name="Klenk H.-P."/>
        </authorList>
    </citation>
    <scope>NUCLEOTIDE SEQUENCE [LARGE SCALE GENOMIC DNA]</scope>
    <source>
        <strain evidence="6 7">DSM 26474</strain>
    </source>
</reference>
<organism evidence="6 7">
    <name type="scientific">Herbiconiux flava</name>
    <dbReference type="NCBI Taxonomy" id="881268"/>
    <lineage>
        <taxon>Bacteria</taxon>
        <taxon>Bacillati</taxon>
        <taxon>Actinomycetota</taxon>
        <taxon>Actinomycetes</taxon>
        <taxon>Micrococcales</taxon>
        <taxon>Microbacteriaceae</taxon>
        <taxon>Herbiconiux</taxon>
    </lineage>
</organism>
<dbReference type="InterPro" id="IPR014756">
    <property type="entry name" value="Ig_E-set"/>
</dbReference>
<keyword evidence="3 6" id="KW-0326">Glycosidase</keyword>
<dbReference type="GO" id="GO:0005980">
    <property type="term" value="P:glycogen catabolic process"/>
    <property type="evidence" value="ECO:0007669"/>
    <property type="project" value="InterPro"/>
</dbReference>
<comment type="similarity">
    <text evidence="1">Belongs to the glycosyl hydrolase 13 family.</text>
</comment>
<accession>A0A852SPM0</accession>
<dbReference type="SUPFAM" id="SSF51011">
    <property type="entry name" value="Glycosyl hydrolase domain"/>
    <property type="match status" value="1"/>
</dbReference>
<evidence type="ECO:0000313" key="6">
    <source>
        <dbReference type="EMBL" id="NYD70746.1"/>
    </source>
</evidence>
<evidence type="ECO:0000256" key="3">
    <source>
        <dbReference type="ARBA" id="ARBA00023295"/>
    </source>
</evidence>
<dbReference type="CDD" id="cd02856">
    <property type="entry name" value="E_set_GDE_Isoamylase_N"/>
    <property type="match status" value="1"/>
</dbReference>
<sequence>MQSWPGSAYPLGATYDGSGTNFALFSEAAERVELCLFDDAGTETRVELFEVDAYVWHAYLPQVQPGQRYGYRVHGEYDPKTGQRCNPNKLLLDPYAKATAGEIDWDQSLFSYTFGDPDSINDDDSAPHMTLGVVINPFFDWSGDRKLGIPYSESVIYEAHVKGLTELHPAIPEEQRGTYAAVAHPAIIEHLKKLGVTAIELMPVHQFVNDSVLLDKGLSNYWGYNTIGFFAPHNSYSSTGDRGQQVQEFKGMVKSLHAAGIEVILDVVYNHTAEGNHLGPTLSFRGIDNGAYYRLVEDDLRYYMDYTGTGNTLNVRHPHSLQLIMDSLRYWVTEMHVDGFRFDLASALAREFYDVDRLSTFFELVQQDPVVSQVKLIAEPWDVGPGGYQVGNFPPQWTEWNGKYRDTVRDFWRGEPSTLGEFASRFTGSADLYEHSGRRPVASINFVTAHDGFTLRDLVSYNEKHNDANGEDNNDGESHNRSWNSGVEGPTDDPKVLGLRARQQRNFIATLLLSQGVPMLLHGDELGRTQLGNNNTYAQDSPLTWIHWDQEDQPLIDFTAAVLRLRKEHPTFRRSRFFDGRPVRRGAGEPLPDIVWLTADAVEMSPEDWDSGLSRSVGLFLNGQGIAGRDPRGQRLSDVNFLLYFNAHDEDEQFTLPSAEYSEAWDAVIDTAGEAADSQVFTAGGQVNVRARSMMVLRVHQEPETEPDHSVAASLTAQADTTTQAIPITPTVV</sequence>
<protein>
    <submittedName>
        <fullName evidence="6">Glycogen operon protein</fullName>
        <ecNumber evidence="6">3.2.1.-</ecNumber>
    </submittedName>
</protein>
<dbReference type="Gene3D" id="2.60.40.10">
    <property type="entry name" value="Immunoglobulins"/>
    <property type="match status" value="1"/>
</dbReference>
<dbReference type="InterPro" id="IPR013780">
    <property type="entry name" value="Glyco_hydro_b"/>
</dbReference>
<dbReference type="Gene3D" id="2.60.40.1180">
    <property type="entry name" value="Golgi alpha-mannosidase II"/>
    <property type="match status" value="1"/>
</dbReference>
<dbReference type="GO" id="GO:0004135">
    <property type="term" value="F:amylo-alpha-1,6-glucosidase activity"/>
    <property type="evidence" value="ECO:0007669"/>
    <property type="project" value="InterPro"/>
</dbReference>
<evidence type="ECO:0000259" key="5">
    <source>
        <dbReference type="SMART" id="SM00642"/>
    </source>
</evidence>
<dbReference type="NCBIfam" id="TIGR02100">
    <property type="entry name" value="glgX_debranch"/>
    <property type="match status" value="1"/>
</dbReference>
<keyword evidence="7" id="KW-1185">Reference proteome</keyword>
<keyword evidence="2 6" id="KW-0378">Hydrolase</keyword>
<dbReference type="InterPro" id="IPR004193">
    <property type="entry name" value="Glyco_hydro_13_N"/>
</dbReference>
<dbReference type="InterPro" id="IPR017853">
    <property type="entry name" value="GH"/>
</dbReference>
<dbReference type="CDD" id="cd11326">
    <property type="entry name" value="AmyAc_Glg_debranch"/>
    <property type="match status" value="1"/>
</dbReference>
<dbReference type="Pfam" id="PF02922">
    <property type="entry name" value="CBM_48"/>
    <property type="match status" value="1"/>
</dbReference>
<dbReference type="EMBL" id="JACCBM010000001">
    <property type="protein sequence ID" value="NYD70746.1"/>
    <property type="molecule type" value="Genomic_DNA"/>
</dbReference>
<evidence type="ECO:0000256" key="4">
    <source>
        <dbReference type="SAM" id="MobiDB-lite"/>
    </source>
</evidence>
<dbReference type="AlphaFoldDB" id="A0A852SPM0"/>
<dbReference type="Pfam" id="PF00128">
    <property type="entry name" value="Alpha-amylase"/>
    <property type="match status" value="2"/>
</dbReference>